<feature type="region of interest" description="Disordered" evidence="1">
    <location>
        <begin position="54"/>
        <end position="98"/>
    </location>
</feature>
<dbReference type="AlphaFoldDB" id="A0A4U5P981"/>
<dbReference type="Proteomes" id="UP000298663">
    <property type="component" value="Unassembled WGS sequence"/>
</dbReference>
<name>A0A4U5P981_STECR</name>
<reference evidence="3 4" key="2">
    <citation type="journal article" date="2019" name="G3 (Bethesda)">
        <title>Hybrid Assembly of the Genome of the Entomopathogenic Nematode Steinernema carpocapsae Identifies the X-Chromosome.</title>
        <authorList>
            <person name="Serra L."/>
            <person name="Macchietto M."/>
            <person name="Macias-Munoz A."/>
            <person name="McGill C.J."/>
            <person name="Rodriguez I.M."/>
            <person name="Rodriguez B."/>
            <person name="Murad R."/>
            <person name="Mortazavi A."/>
        </authorList>
    </citation>
    <scope>NUCLEOTIDE SEQUENCE [LARGE SCALE GENOMIC DNA]</scope>
    <source>
        <strain evidence="3 4">ALL</strain>
    </source>
</reference>
<gene>
    <name evidence="3" type="ORF">L596_007418</name>
</gene>
<sequence>MGCHVKPSALEKGGAFFGSFCGAAVVCLIVSLTVIFRTFFIAPLFERAKQLANLPPSSKGSTSMASNKANSSNRISKEANPEQGSKIDGGNAIGTPNA</sequence>
<evidence type="ECO:0000313" key="4">
    <source>
        <dbReference type="Proteomes" id="UP000298663"/>
    </source>
</evidence>
<evidence type="ECO:0000313" key="3">
    <source>
        <dbReference type="EMBL" id="TKR92849.1"/>
    </source>
</evidence>
<feature type="compositionally biased region" description="Polar residues" evidence="1">
    <location>
        <begin position="55"/>
        <end position="74"/>
    </location>
</feature>
<feature type="transmembrane region" description="Helical" evidence="2">
    <location>
        <begin position="15"/>
        <end position="40"/>
    </location>
</feature>
<keyword evidence="2" id="KW-1133">Transmembrane helix</keyword>
<comment type="caution">
    <text evidence="3">The sequence shown here is derived from an EMBL/GenBank/DDBJ whole genome shotgun (WGS) entry which is preliminary data.</text>
</comment>
<keyword evidence="2" id="KW-0472">Membrane</keyword>
<dbReference type="EMBL" id="AZBU02000002">
    <property type="protein sequence ID" value="TKR92849.1"/>
    <property type="molecule type" value="Genomic_DNA"/>
</dbReference>
<keyword evidence="2" id="KW-0812">Transmembrane</keyword>
<protein>
    <submittedName>
        <fullName evidence="3">Uncharacterized protein</fullName>
    </submittedName>
</protein>
<reference evidence="3 4" key="1">
    <citation type="journal article" date="2015" name="Genome Biol.">
        <title>Comparative genomics of Steinernema reveals deeply conserved gene regulatory networks.</title>
        <authorList>
            <person name="Dillman A.R."/>
            <person name="Macchietto M."/>
            <person name="Porter C.F."/>
            <person name="Rogers A."/>
            <person name="Williams B."/>
            <person name="Antoshechkin I."/>
            <person name="Lee M.M."/>
            <person name="Goodwin Z."/>
            <person name="Lu X."/>
            <person name="Lewis E.E."/>
            <person name="Goodrich-Blair H."/>
            <person name="Stock S.P."/>
            <person name="Adams B.J."/>
            <person name="Sternberg P.W."/>
            <person name="Mortazavi A."/>
        </authorList>
    </citation>
    <scope>NUCLEOTIDE SEQUENCE [LARGE SCALE GENOMIC DNA]</scope>
    <source>
        <strain evidence="3 4">ALL</strain>
    </source>
</reference>
<keyword evidence="4" id="KW-1185">Reference proteome</keyword>
<accession>A0A4U5P981</accession>
<organism evidence="3 4">
    <name type="scientific">Steinernema carpocapsae</name>
    <name type="common">Entomopathogenic nematode</name>
    <dbReference type="NCBI Taxonomy" id="34508"/>
    <lineage>
        <taxon>Eukaryota</taxon>
        <taxon>Metazoa</taxon>
        <taxon>Ecdysozoa</taxon>
        <taxon>Nematoda</taxon>
        <taxon>Chromadorea</taxon>
        <taxon>Rhabditida</taxon>
        <taxon>Tylenchina</taxon>
        <taxon>Panagrolaimomorpha</taxon>
        <taxon>Strongyloidoidea</taxon>
        <taxon>Steinernematidae</taxon>
        <taxon>Steinernema</taxon>
    </lineage>
</organism>
<proteinExistence type="predicted"/>
<evidence type="ECO:0000256" key="1">
    <source>
        <dbReference type="SAM" id="MobiDB-lite"/>
    </source>
</evidence>
<evidence type="ECO:0000256" key="2">
    <source>
        <dbReference type="SAM" id="Phobius"/>
    </source>
</evidence>